<dbReference type="Gene3D" id="1.20.1280.50">
    <property type="match status" value="1"/>
</dbReference>
<dbReference type="SUPFAM" id="SSF81383">
    <property type="entry name" value="F-box domain"/>
    <property type="match status" value="1"/>
</dbReference>
<evidence type="ECO:0000313" key="3">
    <source>
        <dbReference type="Proteomes" id="UP000813824"/>
    </source>
</evidence>
<reference evidence="2" key="1">
    <citation type="journal article" date="2021" name="New Phytol.">
        <title>Evolutionary innovations through gain and loss of genes in the ectomycorrhizal Boletales.</title>
        <authorList>
            <person name="Wu G."/>
            <person name="Miyauchi S."/>
            <person name="Morin E."/>
            <person name="Kuo A."/>
            <person name="Drula E."/>
            <person name="Varga T."/>
            <person name="Kohler A."/>
            <person name="Feng B."/>
            <person name="Cao Y."/>
            <person name="Lipzen A."/>
            <person name="Daum C."/>
            <person name="Hundley H."/>
            <person name="Pangilinan J."/>
            <person name="Johnson J."/>
            <person name="Barry K."/>
            <person name="LaButti K."/>
            <person name="Ng V."/>
            <person name="Ahrendt S."/>
            <person name="Min B."/>
            <person name="Choi I.G."/>
            <person name="Park H."/>
            <person name="Plett J.M."/>
            <person name="Magnuson J."/>
            <person name="Spatafora J.W."/>
            <person name="Nagy L.G."/>
            <person name="Henrissat B."/>
            <person name="Grigoriev I.V."/>
            <person name="Yang Z.L."/>
            <person name="Xu J."/>
            <person name="Martin F.M."/>
        </authorList>
    </citation>
    <scope>NUCLEOTIDE SEQUENCE</scope>
    <source>
        <strain evidence="2">KKN 215</strain>
    </source>
</reference>
<keyword evidence="3" id="KW-1185">Reference proteome</keyword>
<dbReference type="InterPro" id="IPR036047">
    <property type="entry name" value="F-box-like_dom_sf"/>
</dbReference>
<evidence type="ECO:0000313" key="2">
    <source>
        <dbReference type="EMBL" id="KAH8107659.1"/>
    </source>
</evidence>
<dbReference type="InterPro" id="IPR001810">
    <property type="entry name" value="F-box_dom"/>
</dbReference>
<accession>A0A8K0XUU1</accession>
<dbReference type="Pfam" id="PF12937">
    <property type="entry name" value="F-box-like"/>
    <property type="match status" value="1"/>
</dbReference>
<comment type="caution">
    <text evidence="2">The sequence shown here is derived from an EMBL/GenBank/DDBJ whole genome shotgun (WGS) entry which is preliminary data.</text>
</comment>
<dbReference type="Proteomes" id="UP000813824">
    <property type="component" value="Unassembled WGS sequence"/>
</dbReference>
<sequence length="534" mass="62005">MAVKVKICMREQCVKRRTLWTTSIPEEILSMIFLFAVFPCDSLDDTRTRDIISQVCRQWRRIVASSSELWAHVFFSLDDPWIPAPGIQGPQFVDNRPGLRCVDYSLRRAGNRLLDITVFPCEVGDIHIRRERELHRLRKLLSRIRPHIRRIRSLRITVADPRVATELATELQGWDEMPNLTELCLTCKDPYNLGPLGDYAFGAISPPTAPATSLMPAPALKTLSLSVTNFFNLEMLEGMESLESLTLTEYTNRMEERVDIRMLLHRLAKLPSLKELKLDGLYTYDPMPVQLFFAAVDAPAGFATLPSLETLDVRDLSGSFLHLLFETLSAPLLHTLTVTKLDYSLKATDTFMVIKNGLDRFPNLRNFGIIDSCWTVWQNILQYLTWVKKMTVRGINKCRCRVRPHTAPYDNMNVYPMFELPWLMNRREVYFCPKLEDLTMEVHGEYHCRMVQSMLTGRELKSRNPRRRNKPTRILKLKVTDCECHEHLPDHHRDAFAKSVDEFYGPQKCTKANCSRRPCEACWHYDSRIMNDYR</sequence>
<dbReference type="InterPro" id="IPR032675">
    <property type="entry name" value="LRR_dom_sf"/>
</dbReference>
<protein>
    <recommendedName>
        <fullName evidence="1">F-box domain-containing protein</fullName>
    </recommendedName>
</protein>
<dbReference type="EMBL" id="JAEVFJ010000001">
    <property type="protein sequence ID" value="KAH8107659.1"/>
    <property type="molecule type" value="Genomic_DNA"/>
</dbReference>
<dbReference type="OrthoDB" id="3038402at2759"/>
<dbReference type="AlphaFoldDB" id="A0A8K0XUU1"/>
<proteinExistence type="predicted"/>
<feature type="domain" description="F-box" evidence="1">
    <location>
        <begin position="23"/>
        <end position="76"/>
    </location>
</feature>
<dbReference type="Gene3D" id="3.80.10.10">
    <property type="entry name" value="Ribonuclease Inhibitor"/>
    <property type="match status" value="1"/>
</dbReference>
<dbReference type="SUPFAM" id="SSF52047">
    <property type="entry name" value="RNI-like"/>
    <property type="match status" value="1"/>
</dbReference>
<organism evidence="2 3">
    <name type="scientific">Cristinia sonorae</name>
    <dbReference type="NCBI Taxonomy" id="1940300"/>
    <lineage>
        <taxon>Eukaryota</taxon>
        <taxon>Fungi</taxon>
        <taxon>Dikarya</taxon>
        <taxon>Basidiomycota</taxon>
        <taxon>Agaricomycotina</taxon>
        <taxon>Agaricomycetes</taxon>
        <taxon>Agaricomycetidae</taxon>
        <taxon>Agaricales</taxon>
        <taxon>Pleurotineae</taxon>
        <taxon>Stephanosporaceae</taxon>
        <taxon>Cristinia</taxon>
    </lineage>
</organism>
<name>A0A8K0XUU1_9AGAR</name>
<evidence type="ECO:0000259" key="1">
    <source>
        <dbReference type="Pfam" id="PF12937"/>
    </source>
</evidence>
<gene>
    <name evidence="2" type="ORF">BXZ70DRAFT_2745</name>
</gene>